<evidence type="ECO:0000313" key="1">
    <source>
        <dbReference type="Proteomes" id="UP000887579"/>
    </source>
</evidence>
<evidence type="ECO:0000313" key="2">
    <source>
        <dbReference type="WBParaSite" id="ES5_v2.g25177.t1"/>
    </source>
</evidence>
<protein>
    <submittedName>
        <fullName evidence="2">BTB domain-containing protein</fullName>
    </submittedName>
</protein>
<accession>A0AC34G6G9</accession>
<name>A0AC34G6G9_9BILA</name>
<dbReference type="Proteomes" id="UP000887579">
    <property type="component" value="Unplaced"/>
</dbReference>
<organism evidence="1 2">
    <name type="scientific">Panagrolaimus sp. ES5</name>
    <dbReference type="NCBI Taxonomy" id="591445"/>
    <lineage>
        <taxon>Eukaryota</taxon>
        <taxon>Metazoa</taxon>
        <taxon>Ecdysozoa</taxon>
        <taxon>Nematoda</taxon>
        <taxon>Chromadorea</taxon>
        <taxon>Rhabditida</taxon>
        <taxon>Tylenchina</taxon>
        <taxon>Panagrolaimomorpha</taxon>
        <taxon>Panagrolaimoidea</taxon>
        <taxon>Panagrolaimidae</taxon>
        <taxon>Panagrolaimus</taxon>
    </lineage>
</organism>
<sequence>MHSQKTVSRYNSCSTGHKKVELRQIPHEEFFNPSKYFISGGKVIVGVYGSFSYTEKSSNRYSLICDPTKWKAKLIEKLPHNFDIIVEKEIITVAKLFLATESDVFERMFEANFTEAREQKVTIQGYSVETVKNAIDYCYGKDIGAFLAVEENAIELLLFSNQYNFETLKPKMEKYFISKLSLKNIEIFALISDKANALELRQSCVNFVQSLFNTNPKWPNGELPEFDAKFMRDVVSQALTKKM</sequence>
<dbReference type="WBParaSite" id="ES5_v2.g25177.t1">
    <property type="protein sequence ID" value="ES5_v2.g25177.t1"/>
    <property type="gene ID" value="ES5_v2.g25177"/>
</dbReference>
<proteinExistence type="predicted"/>
<reference evidence="2" key="1">
    <citation type="submission" date="2022-11" db="UniProtKB">
        <authorList>
            <consortium name="WormBaseParasite"/>
        </authorList>
    </citation>
    <scope>IDENTIFICATION</scope>
</reference>